<dbReference type="STRING" id="4829.A0A163K2F0"/>
<dbReference type="Proteomes" id="UP000078561">
    <property type="component" value="Unassembled WGS sequence"/>
</dbReference>
<name>A0A163K2F0_ABSGL</name>
<evidence type="ECO:0000256" key="1">
    <source>
        <dbReference type="PROSITE-ProRule" id="PRU00042"/>
    </source>
</evidence>
<dbReference type="InterPro" id="IPR039327">
    <property type="entry name" value="CON7-like"/>
</dbReference>
<dbReference type="InterPro" id="IPR013087">
    <property type="entry name" value="Znf_C2H2_type"/>
</dbReference>
<keyword evidence="1" id="KW-0863">Zinc-finger</keyword>
<accession>A0A163K2F0</accession>
<keyword evidence="1" id="KW-0479">Metal-binding</keyword>
<keyword evidence="5" id="KW-1185">Reference proteome</keyword>
<dbReference type="InParanoid" id="A0A163K2F0"/>
<feature type="region of interest" description="Disordered" evidence="2">
    <location>
        <begin position="17"/>
        <end position="37"/>
    </location>
</feature>
<keyword evidence="1" id="KW-0862">Zinc</keyword>
<dbReference type="GO" id="GO:0008270">
    <property type="term" value="F:zinc ion binding"/>
    <property type="evidence" value="ECO:0007669"/>
    <property type="project" value="UniProtKB-KW"/>
</dbReference>
<dbReference type="AlphaFoldDB" id="A0A163K2F0"/>
<dbReference type="PANTHER" id="PTHR36167:SF3">
    <property type="entry name" value="C2H2 FINGER DOMAIN TRANSCRIPTION FACTOR (EUROFUNG)-RELATED"/>
    <property type="match status" value="1"/>
</dbReference>
<sequence length="212" mass="23958">MSHTTLLNGPLSMFLDQQASPPLANNEDSSPPSTILPDPSVDLFGASACKGTAPFVEELLSMKDVTLATFMYESIMQRSLCMDPLASTTADRHRHDSISSSSSSSSMDNKVFSFVRLPGKDPKKRPRRRFNEIERLYHCNFGKCKKSYGTLNHLNSHIVMQAHGPKRQPSEFKEMRREWRRARKQKDANDQTNRQQEAHLMATAMATTGLHF</sequence>
<dbReference type="PROSITE" id="PS50157">
    <property type="entry name" value="ZINC_FINGER_C2H2_2"/>
    <property type="match status" value="1"/>
</dbReference>
<evidence type="ECO:0000313" key="4">
    <source>
        <dbReference type="EMBL" id="SAM03723.1"/>
    </source>
</evidence>
<organism evidence="4">
    <name type="scientific">Absidia glauca</name>
    <name type="common">Pin mould</name>
    <dbReference type="NCBI Taxonomy" id="4829"/>
    <lineage>
        <taxon>Eukaryota</taxon>
        <taxon>Fungi</taxon>
        <taxon>Fungi incertae sedis</taxon>
        <taxon>Mucoromycota</taxon>
        <taxon>Mucoromycotina</taxon>
        <taxon>Mucoromycetes</taxon>
        <taxon>Mucorales</taxon>
        <taxon>Cunninghamellaceae</taxon>
        <taxon>Absidia</taxon>
    </lineage>
</organism>
<feature type="domain" description="C2H2-type" evidence="3">
    <location>
        <begin position="137"/>
        <end position="168"/>
    </location>
</feature>
<dbReference type="PANTHER" id="PTHR36167">
    <property type="entry name" value="C2H2 FINGER DOMAIN TRANSCRIPTION FACTOR (EUROFUNG)-RELATED"/>
    <property type="match status" value="1"/>
</dbReference>
<evidence type="ECO:0000313" key="5">
    <source>
        <dbReference type="Proteomes" id="UP000078561"/>
    </source>
</evidence>
<dbReference type="OrthoDB" id="1939603at2759"/>
<evidence type="ECO:0000256" key="2">
    <source>
        <dbReference type="SAM" id="MobiDB-lite"/>
    </source>
</evidence>
<protein>
    <recommendedName>
        <fullName evidence="3">C2H2-type domain-containing protein</fullName>
    </recommendedName>
</protein>
<evidence type="ECO:0000259" key="3">
    <source>
        <dbReference type="PROSITE" id="PS50157"/>
    </source>
</evidence>
<dbReference type="EMBL" id="LT554228">
    <property type="protein sequence ID" value="SAM03723.1"/>
    <property type="molecule type" value="Genomic_DNA"/>
</dbReference>
<proteinExistence type="predicted"/>
<dbReference type="GO" id="GO:0006355">
    <property type="term" value="P:regulation of DNA-templated transcription"/>
    <property type="evidence" value="ECO:0007669"/>
    <property type="project" value="InterPro"/>
</dbReference>
<reference evidence="4" key="1">
    <citation type="submission" date="2016-04" db="EMBL/GenBank/DDBJ databases">
        <authorList>
            <person name="Evans L.H."/>
            <person name="Alamgir A."/>
            <person name="Owens N."/>
            <person name="Weber N.D."/>
            <person name="Virtaneva K."/>
            <person name="Barbian K."/>
            <person name="Babar A."/>
            <person name="Rosenke K."/>
        </authorList>
    </citation>
    <scope>NUCLEOTIDE SEQUENCE [LARGE SCALE GENOMIC DNA]</scope>
    <source>
        <strain evidence="4">CBS 101.48</strain>
    </source>
</reference>
<dbReference type="PROSITE" id="PS00028">
    <property type="entry name" value="ZINC_FINGER_C2H2_1"/>
    <property type="match status" value="1"/>
</dbReference>
<gene>
    <name evidence="4" type="primary">ABSGL_09566.1 scaffold 11342</name>
</gene>